<feature type="transmembrane region" description="Helical" evidence="2">
    <location>
        <begin position="12"/>
        <end position="31"/>
    </location>
</feature>
<comment type="caution">
    <text evidence="4">The sequence shown here is derived from an EMBL/GenBank/DDBJ whole genome shotgun (WGS) entry which is preliminary data.</text>
</comment>
<evidence type="ECO:0000313" key="4">
    <source>
        <dbReference type="EMBL" id="KAH7114504.1"/>
    </source>
</evidence>
<feature type="compositionally biased region" description="Low complexity" evidence="1">
    <location>
        <begin position="61"/>
        <end position="71"/>
    </location>
</feature>
<dbReference type="Proteomes" id="UP000700596">
    <property type="component" value="Unassembled WGS sequence"/>
</dbReference>
<name>A0A9P9D8E7_9PLEO</name>
<dbReference type="InterPro" id="IPR051091">
    <property type="entry name" value="O-Glucosyltr/Glycosyltrsf_90"/>
</dbReference>
<evidence type="ECO:0000259" key="3">
    <source>
        <dbReference type="SMART" id="SM00672"/>
    </source>
</evidence>
<evidence type="ECO:0000313" key="5">
    <source>
        <dbReference type="Proteomes" id="UP000700596"/>
    </source>
</evidence>
<reference evidence="4" key="1">
    <citation type="journal article" date="2021" name="Nat. Commun.">
        <title>Genetic determinants of endophytism in the Arabidopsis root mycobiome.</title>
        <authorList>
            <person name="Mesny F."/>
            <person name="Miyauchi S."/>
            <person name="Thiergart T."/>
            <person name="Pickel B."/>
            <person name="Atanasova L."/>
            <person name="Karlsson M."/>
            <person name="Huettel B."/>
            <person name="Barry K.W."/>
            <person name="Haridas S."/>
            <person name="Chen C."/>
            <person name="Bauer D."/>
            <person name="Andreopoulos W."/>
            <person name="Pangilinan J."/>
            <person name="LaButti K."/>
            <person name="Riley R."/>
            <person name="Lipzen A."/>
            <person name="Clum A."/>
            <person name="Drula E."/>
            <person name="Henrissat B."/>
            <person name="Kohler A."/>
            <person name="Grigoriev I.V."/>
            <person name="Martin F.M."/>
            <person name="Hacquard S."/>
        </authorList>
    </citation>
    <scope>NUCLEOTIDE SEQUENCE</scope>
    <source>
        <strain evidence="4">MPI-CAGE-CH-0243</strain>
    </source>
</reference>
<feature type="domain" description="Glycosyl transferase CAP10" evidence="3">
    <location>
        <begin position="190"/>
        <end position="423"/>
    </location>
</feature>
<gene>
    <name evidence="4" type="ORF">B0J11DRAFT_471827</name>
</gene>
<feature type="region of interest" description="Disordered" evidence="1">
    <location>
        <begin position="46"/>
        <end position="95"/>
    </location>
</feature>
<dbReference type="InterPro" id="IPR006598">
    <property type="entry name" value="CAP10"/>
</dbReference>
<sequence>MVGRRSSCRILTSLGLSVFLLMVIIGVALYIPAGFGFHSVTLPIPHPNKDPPKFHQPPSHQQNQDDQGQTKQNHHPKVPHERPSEDVGTWKYDPKRDGRRNGLSYAQCNSAFSGMYKDLESSVSHRRSIGDVTEEDVDLEWKKTGAVRAMIYDQKLHILETKFSSSGYDQERALAVLHSLDRAVTSSPEPIPNVEFGFSVSDIADKSHSHHTIWALSRLVKDEKTWLMPDFGYWSWPLELVGGYEEIRAEISENEPPWGNKVAKLLWRGSAKTNSVRADLLRVSKGKIWADVHDVQWKNRTDVGEEESPVAIPEHCDYQFLIQTEGRSYSGRGKYLLNCRSVVFIHKQEWIEPHHALLVSFGPDQNFVEVERNFSDLEVKVEELLKDPDRASKIAENSVATFRDRYLTPAAQACYWRQLLRSWADVSFDPQGWEILNGRKKVRGVPFETFAIQTVMPTKNDCPFWKKLFNKC</sequence>
<keyword evidence="2" id="KW-0472">Membrane</keyword>
<evidence type="ECO:0000256" key="2">
    <source>
        <dbReference type="SAM" id="Phobius"/>
    </source>
</evidence>
<keyword evidence="2" id="KW-1133">Transmembrane helix</keyword>
<dbReference type="AlphaFoldDB" id="A0A9P9D8E7"/>
<dbReference type="PANTHER" id="PTHR12203:SF107">
    <property type="entry name" value="GLYCOSYL TRANSFERASE CAP10 DOMAIN-CONTAINING PROTEIN"/>
    <property type="match status" value="1"/>
</dbReference>
<keyword evidence="2" id="KW-0812">Transmembrane</keyword>
<dbReference type="EMBL" id="JAGMWT010000017">
    <property type="protein sequence ID" value="KAH7114504.1"/>
    <property type="molecule type" value="Genomic_DNA"/>
</dbReference>
<protein>
    <submittedName>
        <fullName evidence="4">DUF821 domain-containing protein</fullName>
    </submittedName>
</protein>
<organism evidence="4 5">
    <name type="scientific">Dendryphion nanum</name>
    <dbReference type="NCBI Taxonomy" id="256645"/>
    <lineage>
        <taxon>Eukaryota</taxon>
        <taxon>Fungi</taxon>
        <taxon>Dikarya</taxon>
        <taxon>Ascomycota</taxon>
        <taxon>Pezizomycotina</taxon>
        <taxon>Dothideomycetes</taxon>
        <taxon>Pleosporomycetidae</taxon>
        <taxon>Pleosporales</taxon>
        <taxon>Torulaceae</taxon>
        <taxon>Dendryphion</taxon>
    </lineage>
</organism>
<accession>A0A9P9D8E7</accession>
<evidence type="ECO:0000256" key="1">
    <source>
        <dbReference type="SAM" id="MobiDB-lite"/>
    </source>
</evidence>
<dbReference type="Pfam" id="PF05686">
    <property type="entry name" value="Glyco_transf_90"/>
    <property type="match status" value="1"/>
</dbReference>
<dbReference type="SMART" id="SM00672">
    <property type="entry name" value="CAP10"/>
    <property type="match status" value="1"/>
</dbReference>
<dbReference type="PANTHER" id="PTHR12203">
    <property type="entry name" value="KDEL LYS-ASP-GLU-LEU CONTAINING - RELATED"/>
    <property type="match status" value="1"/>
</dbReference>
<keyword evidence="5" id="KW-1185">Reference proteome</keyword>
<proteinExistence type="predicted"/>
<dbReference type="OrthoDB" id="202415at2759"/>